<proteinExistence type="inferred from homology"/>
<dbReference type="PANTHER" id="PTHR12655">
    <property type="entry name" value="ACYL-COA THIOESTERASE"/>
    <property type="match status" value="1"/>
</dbReference>
<organism evidence="6 7">
    <name type="scientific">Penicillium freii</name>
    <dbReference type="NCBI Taxonomy" id="48697"/>
    <lineage>
        <taxon>Eukaryota</taxon>
        <taxon>Fungi</taxon>
        <taxon>Dikarya</taxon>
        <taxon>Ascomycota</taxon>
        <taxon>Pezizomycotina</taxon>
        <taxon>Eurotiomycetes</taxon>
        <taxon>Eurotiomycetidae</taxon>
        <taxon>Eurotiales</taxon>
        <taxon>Aspergillaceae</taxon>
        <taxon>Penicillium</taxon>
    </lineage>
</organism>
<dbReference type="AlphaFoldDB" id="A0A101MRL9"/>
<keyword evidence="2" id="KW-0677">Repeat</keyword>
<dbReference type="GO" id="GO:0005739">
    <property type="term" value="C:mitochondrion"/>
    <property type="evidence" value="ECO:0007669"/>
    <property type="project" value="TreeGrafter"/>
</dbReference>
<keyword evidence="7" id="KW-1185">Reference proteome</keyword>
<name>A0A101MRL9_PENFR</name>
<evidence type="ECO:0000256" key="1">
    <source>
        <dbReference type="ARBA" id="ARBA00010458"/>
    </source>
</evidence>
<keyword evidence="4" id="KW-0809">Transit peptide</keyword>
<dbReference type="InterPro" id="IPR033120">
    <property type="entry name" value="HOTDOG_ACOT"/>
</dbReference>
<dbReference type="STRING" id="48697.A0A101MRL9"/>
<dbReference type="FunFam" id="3.10.129.10:FF:000032">
    <property type="entry name" value="Acyl-CoA thioester hydrolase"/>
    <property type="match status" value="1"/>
</dbReference>
<dbReference type="GO" id="GO:0006637">
    <property type="term" value="P:acyl-CoA metabolic process"/>
    <property type="evidence" value="ECO:0007669"/>
    <property type="project" value="TreeGrafter"/>
</dbReference>
<dbReference type="PANTHER" id="PTHR12655:SF0">
    <property type="entry name" value="ACYL-COENZYME A THIOESTERASE 9, MITOCHONDRIAL"/>
    <property type="match status" value="1"/>
</dbReference>
<evidence type="ECO:0000256" key="3">
    <source>
        <dbReference type="ARBA" id="ARBA00022801"/>
    </source>
</evidence>
<dbReference type="Proteomes" id="UP000055045">
    <property type="component" value="Unassembled WGS sequence"/>
</dbReference>
<dbReference type="Gene3D" id="3.10.129.10">
    <property type="entry name" value="Hotdog Thioesterase"/>
    <property type="match status" value="1"/>
</dbReference>
<dbReference type="SUPFAM" id="SSF54637">
    <property type="entry name" value="Thioesterase/thiol ester dehydrase-isomerase"/>
    <property type="match status" value="1"/>
</dbReference>
<reference evidence="6 7" key="1">
    <citation type="submission" date="2015-10" db="EMBL/GenBank/DDBJ databases">
        <title>Genome sequencing of Penicillium freii.</title>
        <authorList>
            <person name="Nguyen H.D."/>
            <person name="Visagie C.M."/>
            <person name="Seifert K.A."/>
        </authorList>
    </citation>
    <scope>NUCLEOTIDE SEQUENCE [LARGE SCALE GENOMIC DNA]</scope>
    <source>
        <strain evidence="6 7">DAOM 242723</strain>
    </source>
</reference>
<evidence type="ECO:0000256" key="2">
    <source>
        <dbReference type="ARBA" id="ARBA00022737"/>
    </source>
</evidence>
<sequence length="283" mass="30913">MTVGLSCRIVTLQFQTSLLLYASDPRGIVILLSTESNLSEYLYFYRVFDFPSFDITMLGLSRRSALARSKSLAALPARAAVAAQPSCINSQDFHSTSFQAVSRPTWMPMRVKTPWIDALTQIREAEKAGPQEKAGQSVKPDVSPKKMSDSYYSAILPLAQDKWLLDSYLNASGHIRLGSLLMDLDALAGIVAYRHTGDGVSTVTAACDRITIENPLMEICDLELSGQCTYATGRSSMEISLQVTKARPEGQEAKPEDVLITCAFTMVSLDPVTKACPRGSSHC</sequence>
<evidence type="ECO:0000313" key="6">
    <source>
        <dbReference type="EMBL" id="KUM65382.1"/>
    </source>
</evidence>
<evidence type="ECO:0000256" key="4">
    <source>
        <dbReference type="ARBA" id="ARBA00022946"/>
    </source>
</evidence>
<evidence type="ECO:0000313" key="7">
    <source>
        <dbReference type="Proteomes" id="UP000055045"/>
    </source>
</evidence>
<dbReference type="CDD" id="cd03442">
    <property type="entry name" value="BFIT_BACH"/>
    <property type="match status" value="1"/>
</dbReference>
<accession>A0A101MRL9</accession>
<gene>
    <name evidence="6" type="ORF">ACN42_g1722</name>
</gene>
<evidence type="ECO:0000259" key="5">
    <source>
        <dbReference type="PROSITE" id="PS51770"/>
    </source>
</evidence>
<dbReference type="GO" id="GO:0047617">
    <property type="term" value="F:fatty acyl-CoA hydrolase activity"/>
    <property type="evidence" value="ECO:0007669"/>
    <property type="project" value="TreeGrafter"/>
</dbReference>
<dbReference type="InterPro" id="IPR029069">
    <property type="entry name" value="HotDog_dom_sf"/>
</dbReference>
<comment type="similarity">
    <text evidence="1">Belongs to the acyl coenzyme A hydrolase family.</text>
</comment>
<feature type="domain" description="HotDog ACOT-type" evidence="5">
    <location>
        <begin position="154"/>
        <end position="272"/>
    </location>
</feature>
<protein>
    <recommendedName>
        <fullName evidence="5">HotDog ACOT-type domain-containing protein</fullName>
    </recommendedName>
</protein>
<comment type="caution">
    <text evidence="6">The sequence shown here is derived from an EMBL/GenBank/DDBJ whole genome shotgun (WGS) entry which is preliminary data.</text>
</comment>
<dbReference type="EMBL" id="LLXE01000028">
    <property type="protein sequence ID" value="KUM65382.1"/>
    <property type="molecule type" value="Genomic_DNA"/>
</dbReference>
<keyword evidence="3" id="KW-0378">Hydrolase</keyword>
<dbReference type="PROSITE" id="PS51770">
    <property type="entry name" value="HOTDOG_ACOT"/>
    <property type="match status" value="1"/>
</dbReference>